<feature type="domain" description="DNA2/NAM7 helicase helicase" evidence="5">
    <location>
        <begin position="26"/>
        <end position="388"/>
    </location>
</feature>
<evidence type="ECO:0000259" key="5">
    <source>
        <dbReference type="Pfam" id="PF13086"/>
    </source>
</evidence>
<dbReference type="GO" id="GO:0005524">
    <property type="term" value="F:ATP binding"/>
    <property type="evidence" value="ECO:0007669"/>
    <property type="project" value="UniProtKB-KW"/>
</dbReference>
<dbReference type="AlphaFoldDB" id="A0A2K3L2H5"/>
<evidence type="ECO:0000256" key="1">
    <source>
        <dbReference type="ARBA" id="ARBA00022741"/>
    </source>
</evidence>
<evidence type="ECO:0000256" key="3">
    <source>
        <dbReference type="ARBA" id="ARBA00022806"/>
    </source>
</evidence>
<dbReference type="GO" id="GO:0004386">
    <property type="term" value="F:helicase activity"/>
    <property type="evidence" value="ECO:0007669"/>
    <property type="project" value="UniProtKB-KW"/>
</dbReference>
<dbReference type="InterPro" id="IPR027417">
    <property type="entry name" value="P-loop_NTPase"/>
</dbReference>
<reference evidence="7 8" key="1">
    <citation type="journal article" date="2014" name="Am. J. Bot.">
        <title>Genome assembly and annotation for red clover (Trifolium pratense; Fabaceae).</title>
        <authorList>
            <person name="Istvanek J."/>
            <person name="Jaros M."/>
            <person name="Krenek A."/>
            <person name="Repkova J."/>
        </authorList>
    </citation>
    <scope>NUCLEOTIDE SEQUENCE [LARGE SCALE GENOMIC DNA]</scope>
    <source>
        <strain evidence="8">cv. Tatra</strain>
        <tissue evidence="7">Young leaves</tissue>
    </source>
</reference>
<keyword evidence="1" id="KW-0547">Nucleotide-binding</keyword>
<evidence type="ECO:0000256" key="4">
    <source>
        <dbReference type="ARBA" id="ARBA00022840"/>
    </source>
</evidence>
<evidence type="ECO:0000313" key="8">
    <source>
        <dbReference type="Proteomes" id="UP000236291"/>
    </source>
</evidence>
<dbReference type="Pfam" id="PF13086">
    <property type="entry name" value="AAA_11"/>
    <property type="match status" value="1"/>
</dbReference>
<dbReference type="SUPFAM" id="SSF52540">
    <property type="entry name" value="P-loop containing nucleoside triphosphate hydrolases"/>
    <property type="match status" value="1"/>
</dbReference>
<dbReference type="InterPro" id="IPR041677">
    <property type="entry name" value="DNA2/NAM7_AAA_11"/>
</dbReference>
<feature type="non-terminal residue" evidence="7">
    <location>
        <position position="1"/>
    </location>
</feature>
<keyword evidence="3" id="KW-0347">Helicase</keyword>
<organism evidence="7 8">
    <name type="scientific">Trifolium pratense</name>
    <name type="common">Red clover</name>
    <dbReference type="NCBI Taxonomy" id="57577"/>
    <lineage>
        <taxon>Eukaryota</taxon>
        <taxon>Viridiplantae</taxon>
        <taxon>Streptophyta</taxon>
        <taxon>Embryophyta</taxon>
        <taxon>Tracheophyta</taxon>
        <taxon>Spermatophyta</taxon>
        <taxon>Magnoliopsida</taxon>
        <taxon>eudicotyledons</taxon>
        <taxon>Gunneridae</taxon>
        <taxon>Pentapetalae</taxon>
        <taxon>rosids</taxon>
        <taxon>fabids</taxon>
        <taxon>Fabales</taxon>
        <taxon>Fabaceae</taxon>
        <taxon>Papilionoideae</taxon>
        <taxon>50 kb inversion clade</taxon>
        <taxon>NPAAA clade</taxon>
        <taxon>Hologalegina</taxon>
        <taxon>IRL clade</taxon>
        <taxon>Trifolieae</taxon>
        <taxon>Trifolium</taxon>
    </lineage>
</organism>
<name>A0A2K3L2H5_TRIPR</name>
<dbReference type="CDD" id="cd18808">
    <property type="entry name" value="SF1_C_Upf1"/>
    <property type="match status" value="1"/>
</dbReference>
<accession>A0A2K3L2H5</accession>
<proteinExistence type="predicted"/>
<evidence type="ECO:0000313" key="7">
    <source>
        <dbReference type="EMBL" id="PNX72733.1"/>
    </source>
</evidence>
<feature type="non-terminal residue" evidence="7">
    <location>
        <position position="732"/>
    </location>
</feature>
<keyword evidence="2" id="KW-0378">Hydrolase</keyword>
<dbReference type="ExpressionAtlas" id="A0A2K3L2H5">
    <property type="expression patterns" value="baseline"/>
</dbReference>
<evidence type="ECO:0000256" key="2">
    <source>
        <dbReference type="ARBA" id="ARBA00022801"/>
    </source>
</evidence>
<dbReference type="InterPro" id="IPR041679">
    <property type="entry name" value="DNA2/NAM7-like_C"/>
</dbReference>
<gene>
    <name evidence="7" type="ORF">L195_g028627</name>
</gene>
<dbReference type="EMBL" id="ASHM01025037">
    <property type="protein sequence ID" value="PNX72733.1"/>
    <property type="molecule type" value="Genomic_DNA"/>
</dbReference>
<keyword evidence="4" id="KW-0067">ATP-binding</keyword>
<dbReference type="Gene3D" id="3.40.50.300">
    <property type="entry name" value="P-loop containing nucleotide triphosphate hydrolases"/>
    <property type="match status" value="2"/>
</dbReference>
<dbReference type="PANTHER" id="PTHR10887:SF515">
    <property type="entry name" value="P-LOOP CONTAINING NUCLEOSIDE TRIPHOSPHATE HYDROLASES SUPERFAMILY PROTEIN"/>
    <property type="match status" value="1"/>
</dbReference>
<dbReference type="Pfam" id="PF13087">
    <property type="entry name" value="AAA_12"/>
    <property type="match status" value="1"/>
</dbReference>
<dbReference type="GO" id="GO:0016787">
    <property type="term" value="F:hydrolase activity"/>
    <property type="evidence" value="ECO:0007669"/>
    <property type="project" value="UniProtKB-KW"/>
</dbReference>
<reference evidence="7 8" key="2">
    <citation type="journal article" date="2017" name="Front. Plant Sci.">
        <title>Gene Classification and Mining of Molecular Markers Useful in Red Clover (Trifolium pratense) Breeding.</title>
        <authorList>
            <person name="Istvanek J."/>
            <person name="Dluhosova J."/>
            <person name="Dluhos P."/>
            <person name="Patkova L."/>
            <person name="Nedelnik J."/>
            <person name="Repkova J."/>
        </authorList>
    </citation>
    <scope>NUCLEOTIDE SEQUENCE [LARGE SCALE GENOMIC DNA]</scope>
    <source>
        <strain evidence="8">cv. Tatra</strain>
        <tissue evidence="7">Young leaves</tissue>
    </source>
</reference>
<dbReference type="FunFam" id="3.40.50.300:FF:000326">
    <property type="entry name" value="P-loop containing nucleoside triphosphate hydrolase"/>
    <property type="match status" value="1"/>
</dbReference>
<sequence length="732" mass="83656">VKNCECISPADTILDDRSYQILTSGLNESQNNAIRDCLSGIHCSHSSTVKLVWGPPGTGKTKTLGTLLYVLMKMRYRILVCAPTNVAIKEVASRVLRVVRESLGSQVGDLACSPGNILLFGNNEKLDVGGEDIEDIFLDSRVQQLRKCLSPYTGWRHCFDSMINLLKYCVSDYQMFENEIIRLKKSGIKGYTCKSFPEFLREKFRSRALQLKDCISMLCTHVPKCLILEHNYRNLVCLNETLESFQILLSQEHLSSDELKTLFRNLEMPEDSSWYSKNAAAQNMFKKRNQCLSALETAKDSLDRLELKRFTDDHSVRDFCFENASVIFCTTSSSFRLHKVSMKPINLLVIDEAAQLKECESVIPLQLPEISHAILVGDECQLPAMVRSNVCSEAGFGRSLFERLSLLGSHKNLLNMQHRMHPQISLFPNSHFYNNKIRDAPHVERNYGKQYLPGPMFGPYSFINVAGGREEYDDDGRSYKNMAEVAVVMTILKNLHKAWLATKEKLSIGIVSPYAGQVLKIQEKLARMNDIIHDGFDVNVKSIDGFQGGERDIIILSTVRTNYRTSLQFVSSRQRTNVALTRARYCLWILGNERALASSDNVWKSLVLDSKNRGFFFHADRDTEMAKAIFDSIKELDQSLDLLDTNSVIFRNTLWKVHFSDRFRRSFKRVRTQQSKNSVINVLERLATGWRPRGRSIEFVCEKSSKILKQFKVESRYIICSIEIVKDLRGHF</sequence>
<dbReference type="InterPro" id="IPR045055">
    <property type="entry name" value="DNA2/NAM7-like"/>
</dbReference>
<feature type="domain" description="DNA2/NAM7 helicase-like C-terminal" evidence="6">
    <location>
        <begin position="397"/>
        <end position="593"/>
    </location>
</feature>
<dbReference type="PANTHER" id="PTHR10887">
    <property type="entry name" value="DNA2/NAM7 HELICASE FAMILY"/>
    <property type="match status" value="1"/>
</dbReference>
<dbReference type="Proteomes" id="UP000236291">
    <property type="component" value="Unassembled WGS sequence"/>
</dbReference>
<comment type="caution">
    <text evidence="7">The sequence shown here is derived from an EMBL/GenBank/DDBJ whole genome shotgun (WGS) entry which is preliminary data.</text>
</comment>
<dbReference type="GO" id="GO:0005694">
    <property type="term" value="C:chromosome"/>
    <property type="evidence" value="ECO:0007669"/>
    <property type="project" value="UniProtKB-ARBA"/>
</dbReference>
<protein>
    <submittedName>
        <fullName evidence="7">Regulator of nonsense transcripts-like protein</fullName>
    </submittedName>
</protein>
<evidence type="ECO:0000259" key="6">
    <source>
        <dbReference type="Pfam" id="PF13087"/>
    </source>
</evidence>
<dbReference type="InterPro" id="IPR047187">
    <property type="entry name" value="SF1_C_Upf1"/>
</dbReference>